<feature type="region of interest" description="Disordered" evidence="6">
    <location>
        <begin position="59"/>
        <end position="88"/>
    </location>
</feature>
<reference evidence="8 9" key="1">
    <citation type="submission" date="2021-06" db="EMBL/GenBank/DDBJ databases">
        <title>Caerostris darwini draft genome.</title>
        <authorList>
            <person name="Kono N."/>
            <person name="Arakawa K."/>
        </authorList>
    </citation>
    <scope>NUCLEOTIDE SEQUENCE [LARGE SCALE GENOMIC DNA]</scope>
</reference>
<evidence type="ECO:0000313" key="8">
    <source>
        <dbReference type="EMBL" id="GIY38950.1"/>
    </source>
</evidence>
<dbReference type="PROSITE" id="PS00135">
    <property type="entry name" value="TRYPSIN_SER"/>
    <property type="match status" value="1"/>
</dbReference>
<name>A0AAV4SYT1_9ARAC</name>
<keyword evidence="2 5" id="KW-0378">Hydrolase</keyword>
<dbReference type="SMART" id="SM00020">
    <property type="entry name" value="Tryp_SPc"/>
    <property type="match status" value="1"/>
</dbReference>
<evidence type="ECO:0000259" key="7">
    <source>
        <dbReference type="PROSITE" id="PS50240"/>
    </source>
</evidence>
<evidence type="ECO:0000313" key="9">
    <source>
        <dbReference type="Proteomes" id="UP001054837"/>
    </source>
</evidence>
<dbReference type="AlphaFoldDB" id="A0AAV4SYT1"/>
<accession>A0AAV4SYT1</accession>
<dbReference type="FunFam" id="2.40.10.10:FF:000006">
    <property type="entry name" value="Serine proteinase stubble"/>
    <property type="match status" value="1"/>
</dbReference>
<sequence length="396" mass="43696">MLSPLDGASWDFRLSGTGLSDFLKVFFTKTRTVRVVHFGSVYFSLTAYFTPSLQSVTTVTPTTESSNSTQPTTTPAPSTTTTATNSSFPEYNKDTMDTYVSGIIESPPLHYISYSRPDNIVSYKPPFDNQPFDLTPSNSEVARSCGIGGRNARVVGGHESYPGQWPWMAALFIMTARGKEFWCGGSLINNLYILTAAHCLSDRRGYKYNPRQMVVRLGEHHLLNSDGKGIQEYGVAELTPHPHFQRNGFYNDIGIVKLARPVKFTDYIQPICLPASKSSSSMVGKMATVVGWGAMNYGTRGTGSMHQVSMPIWNNKDCDARYYQPITSNFICAGYNEGGKDACQGDSGSPLMVPNNSREWTVVGIVSFGTKCASPGYPGVYTRVSEYIDWIRQHTI</sequence>
<evidence type="ECO:0000256" key="2">
    <source>
        <dbReference type="ARBA" id="ARBA00022801"/>
    </source>
</evidence>
<dbReference type="InterPro" id="IPR043504">
    <property type="entry name" value="Peptidase_S1_PA_chymotrypsin"/>
</dbReference>
<protein>
    <submittedName>
        <fullName evidence="8">Clotting factor B</fullName>
    </submittedName>
</protein>
<keyword evidence="9" id="KW-1185">Reference proteome</keyword>
<gene>
    <name evidence="8" type="ORF">CDAR_412331</name>
</gene>
<dbReference type="InterPro" id="IPR033116">
    <property type="entry name" value="TRYPSIN_SER"/>
</dbReference>
<evidence type="ECO:0000256" key="6">
    <source>
        <dbReference type="SAM" id="MobiDB-lite"/>
    </source>
</evidence>
<feature type="compositionally biased region" description="Low complexity" evidence="6">
    <location>
        <begin position="59"/>
        <end position="87"/>
    </location>
</feature>
<dbReference type="GO" id="GO:0004252">
    <property type="term" value="F:serine-type endopeptidase activity"/>
    <property type="evidence" value="ECO:0007669"/>
    <property type="project" value="InterPro"/>
</dbReference>
<keyword evidence="1 5" id="KW-0645">Protease</keyword>
<organism evidence="8 9">
    <name type="scientific">Caerostris darwini</name>
    <dbReference type="NCBI Taxonomy" id="1538125"/>
    <lineage>
        <taxon>Eukaryota</taxon>
        <taxon>Metazoa</taxon>
        <taxon>Ecdysozoa</taxon>
        <taxon>Arthropoda</taxon>
        <taxon>Chelicerata</taxon>
        <taxon>Arachnida</taxon>
        <taxon>Araneae</taxon>
        <taxon>Araneomorphae</taxon>
        <taxon>Entelegynae</taxon>
        <taxon>Araneoidea</taxon>
        <taxon>Araneidae</taxon>
        <taxon>Caerostris</taxon>
    </lineage>
</organism>
<evidence type="ECO:0000256" key="3">
    <source>
        <dbReference type="ARBA" id="ARBA00022825"/>
    </source>
</evidence>
<dbReference type="GO" id="GO:0006508">
    <property type="term" value="P:proteolysis"/>
    <property type="evidence" value="ECO:0007669"/>
    <property type="project" value="UniProtKB-KW"/>
</dbReference>
<dbReference type="InterPro" id="IPR018114">
    <property type="entry name" value="TRYPSIN_HIS"/>
</dbReference>
<dbReference type="PRINTS" id="PR00722">
    <property type="entry name" value="CHYMOTRYPSIN"/>
</dbReference>
<dbReference type="PANTHER" id="PTHR24258:SF116">
    <property type="entry name" value="FI16631P1-RELATED"/>
    <property type="match status" value="1"/>
</dbReference>
<comment type="caution">
    <text evidence="8">The sequence shown here is derived from an EMBL/GenBank/DDBJ whole genome shotgun (WGS) entry which is preliminary data.</text>
</comment>
<feature type="domain" description="Peptidase S1" evidence="7">
    <location>
        <begin position="154"/>
        <end position="396"/>
    </location>
</feature>
<dbReference type="InterPro" id="IPR001314">
    <property type="entry name" value="Peptidase_S1A"/>
</dbReference>
<dbReference type="SUPFAM" id="SSF50494">
    <property type="entry name" value="Trypsin-like serine proteases"/>
    <property type="match status" value="1"/>
</dbReference>
<dbReference type="Pfam" id="PF00089">
    <property type="entry name" value="Trypsin"/>
    <property type="match status" value="1"/>
</dbReference>
<dbReference type="PANTHER" id="PTHR24258">
    <property type="entry name" value="SERINE PROTEASE-RELATED"/>
    <property type="match status" value="1"/>
</dbReference>
<keyword evidence="3 5" id="KW-0720">Serine protease</keyword>
<dbReference type="PROSITE" id="PS50240">
    <property type="entry name" value="TRYPSIN_DOM"/>
    <property type="match status" value="1"/>
</dbReference>
<keyword evidence="4" id="KW-1015">Disulfide bond</keyword>
<proteinExistence type="predicted"/>
<evidence type="ECO:0000256" key="1">
    <source>
        <dbReference type="ARBA" id="ARBA00022670"/>
    </source>
</evidence>
<dbReference type="Proteomes" id="UP001054837">
    <property type="component" value="Unassembled WGS sequence"/>
</dbReference>
<dbReference type="PROSITE" id="PS00134">
    <property type="entry name" value="TRYPSIN_HIS"/>
    <property type="match status" value="1"/>
</dbReference>
<dbReference type="InterPro" id="IPR001254">
    <property type="entry name" value="Trypsin_dom"/>
</dbReference>
<dbReference type="EMBL" id="BPLQ01008698">
    <property type="protein sequence ID" value="GIY38950.1"/>
    <property type="molecule type" value="Genomic_DNA"/>
</dbReference>
<evidence type="ECO:0000256" key="5">
    <source>
        <dbReference type="RuleBase" id="RU363034"/>
    </source>
</evidence>
<dbReference type="Gene3D" id="2.40.10.10">
    <property type="entry name" value="Trypsin-like serine proteases"/>
    <property type="match status" value="2"/>
</dbReference>
<evidence type="ECO:0000256" key="4">
    <source>
        <dbReference type="ARBA" id="ARBA00023157"/>
    </source>
</evidence>
<dbReference type="InterPro" id="IPR009003">
    <property type="entry name" value="Peptidase_S1_PA"/>
</dbReference>
<dbReference type="CDD" id="cd00190">
    <property type="entry name" value="Tryp_SPc"/>
    <property type="match status" value="1"/>
</dbReference>